<keyword evidence="9" id="KW-0687">Ribonucleoprotein</keyword>
<dbReference type="InterPro" id="IPR045278">
    <property type="entry name" value="CRS1/CFM2/CFM3"/>
</dbReference>
<dbReference type="PANTHER" id="PTHR31846">
    <property type="entry name" value="CRS1 / YHBY (CRM) DOMAIN-CONTAINING PROTEIN"/>
    <property type="match status" value="1"/>
</dbReference>
<feature type="compositionally biased region" description="Polar residues" evidence="12">
    <location>
        <begin position="217"/>
        <end position="237"/>
    </location>
</feature>
<feature type="region of interest" description="Disordered" evidence="12">
    <location>
        <begin position="217"/>
        <end position="251"/>
    </location>
</feature>
<evidence type="ECO:0000256" key="7">
    <source>
        <dbReference type="ARBA" id="ARBA00022946"/>
    </source>
</evidence>
<dbReference type="FunFam" id="3.30.110.60:FF:000003">
    <property type="entry name" value="CRM-domain containing factor CFM3B, chloroplastic"/>
    <property type="match status" value="1"/>
</dbReference>
<dbReference type="FunFam" id="3.30.110.60:FF:000002">
    <property type="entry name" value="CRS2-associated factor 1, chloroplastic"/>
    <property type="match status" value="2"/>
</dbReference>
<dbReference type="SUPFAM" id="SSF75471">
    <property type="entry name" value="YhbY-like"/>
    <property type="match status" value="3"/>
</dbReference>
<dbReference type="GO" id="GO:0009507">
    <property type="term" value="C:chloroplast"/>
    <property type="evidence" value="ECO:0007669"/>
    <property type="project" value="UniProtKB-SubCell"/>
</dbReference>
<dbReference type="Pfam" id="PF01985">
    <property type="entry name" value="CRS1_YhbY"/>
    <property type="match status" value="3"/>
</dbReference>
<name>A0A067KFS9_JATCU</name>
<keyword evidence="7" id="KW-0809">Transit peptide</keyword>
<evidence type="ECO:0000256" key="1">
    <source>
        <dbReference type="ARBA" id="ARBA00004229"/>
    </source>
</evidence>
<dbReference type="InterPro" id="IPR035920">
    <property type="entry name" value="YhbY-like_sf"/>
</dbReference>
<dbReference type="PANTHER" id="PTHR31846:SF7">
    <property type="entry name" value="CRS1 _ YHBY (CRM) DOMAIN-CONTAINING PROTEIN"/>
    <property type="match status" value="1"/>
</dbReference>
<dbReference type="PROSITE" id="PS51295">
    <property type="entry name" value="CRM"/>
    <property type="match status" value="3"/>
</dbReference>
<evidence type="ECO:0000256" key="3">
    <source>
        <dbReference type="ARBA" id="ARBA00022640"/>
    </source>
</evidence>
<keyword evidence="3" id="KW-0934">Plastid</keyword>
<dbReference type="SMART" id="SM01103">
    <property type="entry name" value="CRS1_YhbY"/>
    <property type="match status" value="3"/>
</dbReference>
<evidence type="ECO:0000256" key="12">
    <source>
        <dbReference type="SAM" id="MobiDB-lite"/>
    </source>
</evidence>
<evidence type="ECO:0000259" key="13">
    <source>
        <dbReference type="PROSITE" id="PS51295"/>
    </source>
</evidence>
<keyword evidence="4" id="KW-0507">mRNA processing</keyword>
<keyword evidence="2" id="KW-0150">Chloroplast</keyword>
<dbReference type="EMBL" id="KK914539">
    <property type="protein sequence ID" value="KDP33843.1"/>
    <property type="molecule type" value="Genomic_DNA"/>
</dbReference>
<feature type="coiled-coil region" evidence="11">
    <location>
        <begin position="801"/>
        <end position="828"/>
    </location>
</feature>
<feature type="domain" description="CRM" evidence="13">
    <location>
        <begin position="468"/>
        <end position="565"/>
    </location>
</feature>
<reference evidence="14 15" key="1">
    <citation type="journal article" date="2014" name="PLoS ONE">
        <title>Global Analysis of Gene Expression Profiles in Physic Nut (Jatropha curcas L.) Seedlings Exposed to Salt Stress.</title>
        <authorList>
            <person name="Zhang L."/>
            <person name="Zhang C."/>
            <person name="Wu P."/>
            <person name="Chen Y."/>
            <person name="Li M."/>
            <person name="Jiang H."/>
            <person name="Wu G."/>
        </authorList>
    </citation>
    <scope>NUCLEOTIDE SEQUENCE [LARGE SCALE GENOMIC DNA]</scope>
    <source>
        <strain evidence="15">cv. GZQX0401</strain>
        <tissue evidence="14">Young leaves</tissue>
    </source>
</reference>
<feature type="region of interest" description="Disordered" evidence="12">
    <location>
        <begin position="76"/>
        <end position="127"/>
    </location>
</feature>
<dbReference type="Proteomes" id="UP000027138">
    <property type="component" value="Unassembled WGS sequence"/>
</dbReference>
<sequence length="874" mass="99906">MALFLPTSNSCVYPLSLQTQNHSPFKTFKFETYCRSGRSIEVSAANTTRKNKPSFFEQIRDKWSVKIPSRREKFPWEELKHQQQQEQDEEEEIDTRESSGVVLSEGETDASPSVSRDPVSYTVPSRSITAPSIHRTLPKRNHLSSQPKDGENLDGILDEVREEDNVLHVVVDNVESSGKKVDYNHKFERKKVKFNAVSVELTRDKVIARAKDSNDVLSSNKKGNLQVSQHDNSSSNGLPWEREREVESSEGDWRRNRINTELAERMLPEHELKRLRNNALRMFERIKVGAAGINQDLVDAIHENWRLSEVVKLKFEWPLSCNMKRTHEILESRTGGLVIWRSGSSVVLYRGMTYNFQCVQSYSKQNEAGNDIFSHPEKVTSNATHNVGVIDFNGTTESFMPGYARHLKDLSQEELTDFNELNQLLDELGPRFKDWCGREPLPVDADLLPAVDPGYKAPFRLLPYGVRHCLTNKEMTVFRRLARQTPPHFALGRSRELQGLAKAMVKLWERSAIAKIAIKRGVQNTRNERMAEELKMLTGGTLLSRNKEYIVFYRGNDFLPPAIMETLRERRKLTYLKQDEEEKARNMASAFVDSNSKTIKGPLVAGTLAETVAATSHWRIQSGSKDVEEMLRNAALAKSASLVKHLENKLALAKGKLKRAEKALTKVQENLEPAEFPTDLETITDEERVLFRKLGLSMKPYLLLGRRGVYDGTIENMHLHWKYREVVKVIVKEKNFRKVKHIAISLEAESSGVLVSVDRTTKGYAIIIYRGKNYQRPQVIKPKNLLTKRQALARSIELQRREALKHHISDLQERVELLKSELEEMQSAKKIDVDKKVCSILDDASVSDTDVEEEGEEAFLELYDSSNEDTSDCN</sequence>
<dbReference type="STRING" id="180498.A0A067KFS9"/>
<feature type="coiled-coil region" evidence="11">
    <location>
        <begin position="643"/>
        <end position="670"/>
    </location>
</feature>
<organism evidence="14 15">
    <name type="scientific">Jatropha curcas</name>
    <name type="common">Barbados nut</name>
    <dbReference type="NCBI Taxonomy" id="180498"/>
    <lineage>
        <taxon>Eukaryota</taxon>
        <taxon>Viridiplantae</taxon>
        <taxon>Streptophyta</taxon>
        <taxon>Embryophyta</taxon>
        <taxon>Tracheophyta</taxon>
        <taxon>Spermatophyta</taxon>
        <taxon>Magnoliopsida</taxon>
        <taxon>eudicotyledons</taxon>
        <taxon>Gunneridae</taxon>
        <taxon>Pentapetalae</taxon>
        <taxon>rosids</taxon>
        <taxon>fabids</taxon>
        <taxon>Malpighiales</taxon>
        <taxon>Euphorbiaceae</taxon>
        <taxon>Crotonoideae</taxon>
        <taxon>Jatropheae</taxon>
        <taxon>Jatropha</taxon>
    </lineage>
</organism>
<evidence type="ECO:0000256" key="10">
    <source>
        <dbReference type="PROSITE-ProRule" id="PRU00626"/>
    </source>
</evidence>
<keyword evidence="8" id="KW-0508">mRNA splicing</keyword>
<accession>A0A067KFS9</accession>
<dbReference type="OrthoDB" id="551352at2759"/>
<dbReference type="InterPro" id="IPR001890">
    <property type="entry name" value="RNA-binding_CRM"/>
</dbReference>
<protein>
    <recommendedName>
        <fullName evidence="13">CRM domain-containing protein</fullName>
    </recommendedName>
</protein>
<keyword evidence="5" id="KW-0677">Repeat</keyword>
<dbReference type="AlphaFoldDB" id="A0A067KFS9"/>
<dbReference type="GO" id="GO:0006397">
    <property type="term" value="P:mRNA processing"/>
    <property type="evidence" value="ECO:0007669"/>
    <property type="project" value="UniProtKB-KW"/>
</dbReference>
<comment type="subcellular location">
    <subcellularLocation>
        <location evidence="1">Plastid</location>
        <location evidence="1">Chloroplast</location>
    </subcellularLocation>
</comment>
<keyword evidence="6 10" id="KW-0694">RNA-binding</keyword>
<keyword evidence="11" id="KW-0175">Coiled coil</keyword>
<evidence type="ECO:0000256" key="4">
    <source>
        <dbReference type="ARBA" id="ARBA00022664"/>
    </source>
</evidence>
<evidence type="ECO:0000256" key="8">
    <source>
        <dbReference type="ARBA" id="ARBA00023187"/>
    </source>
</evidence>
<evidence type="ECO:0000256" key="5">
    <source>
        <dbReference type="ARBA" id="ARBA00022737"/>
    </source>
</evidence>
<feature type="compositionally biased region" description="Basic and acidic residues" evidence="12">
    <location>
        <begin position="240"/>
        <end position="251"/>
    </location>
</feature>
<keyword evidence="15" id="KW-1185">Reference proteome</keyword>
<evidence type="ECO:0000313" key="15">
    <source>
        <dbReference type="Proteomes" id="UP000027138"/>
    </source>
</evidence>
<dbReference type="GO" id="GO:1990904">
    <property type="term" value="C:ribonucleoprotein complex"/>
    <property type="evidence" value="ECO:0007669"/>
    <property type="project" value="UniProtKB-KW"/>
</dbReference>
<evidence type="ECO:0000313" key="14">
    <source>
        <dbReference type="EMBL" id="KDP33843.1"/>
    </source>
</evidence>
<dbReference type="Gene3D" id="3.30.110.60">
    <property type="entry name" value="YhbY-like"/>
    <property type="match status" value="3"/>
</dbReference>
<dbReference type="GO" id="GO:0003729">
    <property type="term" value="F:mRNA binding"/>
    <property type="evidence" value="ECO:0007669"/>
    <property type="project" value="InterPro"/>
</dbReference>
<evidence type="ECO:0000256" key="6">
    <source>
        <dbReference type="ARBA" id="ARBA00022884"/>
    </source>
</evidence>
<evidence type="ECO:0000256" key="11">
    <source>
        <dbReference type="SAM" id="Coils"/>
    </source>
</evidence>
<dbReference type="GO" id="GO:0000373">
    <property type="term" value="P:Group II intron splicing"/>
    <property type="evidence" value="ECO:0007669"/>
    <property type="project" value="UniProtKB-ARBA"/>
</dbReference>
<feature type="domain" description="CRM" evidence="13">
    <location>
        <begin position="681"/>
        <end position="781"/>
    </location>
</feature>
<evidence type="ECO:0000256" key="2">
    <source>
        <dbReference type="ARBA" id="ARBA00022528"/>
    </source>
</evidence>
<proteinExistence type="predicted"/>
<gene>
    <name evidence="14" type="ORF">JCGZ_07414</name>
</gene>
<evidence type="ECO:0000256" key="9">
    <source>
        <dbReference type="ARBA" id="ARBA00023274"/>
    </source>
</evidence>
<feature type="domain" description="CRM" evidence="13">
    <location>
        <begin position="265"/>
        <end position="361"/>
    </location>
</feature>